<keyword evidence="7" id="KW-0812">Transmembrane</keyword>
<sequence length="522" mass="58753">MAFDNATVTGSIVLLLLSTLGYWLYRRKVARRKLPPGPPCLPFVGTLLSADLNDFVGTFATWAKRYGSVFTSQLGPFTAIVLNDPAVIKEAFSKEVFIPRPQFWSIDQRRILNNNTRGIVFADGETWKEHRRFILQTFRDFGVGKSGMEEKIVEETRHFIRALRASQSRPLDNKVPLSTTVANVIAKILSGARYEETDPIFLQYLADVSETFSVSLDKIILDVFPWAKYFPTLNGTKTKLFATQRRLKEFMQAICEDHRKNWVPGKNEDLLDTYLTAIQSGQYKSFSSTFGSTLNGVPCGRSLDPSIFFSFQATEIPLILEDLFEAGYETTTTTLRWGFLMMCLNPEVQAKVQKELDDVVGRDVIPKPSDKYHLPYFEATLQEVHRFGSIVPLGVDHCAAEDTTFAGYSIPKGAWLTANLRFIHHNDAWWDQPDKFDPSRFLGPEGERRAAEYLIPFSVGKRRCVGEALAKAELYTIFAGVLQNFSLQLPPGVTASSVSLLPTTGITADTKPHEICYIPRGK</sequence>
<reference evidence="9" key="1">
    <citation type="submission" date="2017-01" db="EMBL/GenBank/DDBJ databases">
        <title>Comparative genomics of anhydrobiosis in the tardigrade Hypsibius dujardini.</title>
        <authorList>
            <person name="Yoshida Y."/>
            <person name="Koutsovoulos G."/>
            <person name="Laetsch D."/>
            <person name="Stevens L."/>
            <person name="Kumar S."/>
            <person name="Horikawa D."/>
            <person name="Ishino K."/>
            <person name="Komine S."/>
            <person name="Tomita M."/>
            <person name="Blaxter M."/>
            <person name="Arakawa K."/>
        </authorList>
    </citation>
    <scope>NUCLEOTIDE SEQUENCE [LARGE SCALE GENOMIC DNA]</scope>
    <source>
        <strain evidence="9">Z151</strain>
    </source>
</reference>
<dbReference type="InterPro" id="IPR017972">
    <property type="entry name" value="Cyt_P450_CS"/>
</dbReference>
<feature type="transmembrane region" description="Helical" evidence="7">
    <location>
        <begin position="6"/>
        <end position="25"/>
    </location>
</feature>
<evidence type="ECO:0000256" key="2">
    <source>
        <dbReference type="ARBA" id="ARBA00022723"/>
    </source>
</evidence>
<organism evidence="8 9">
    <name type="scientific">Hypsibius exemplaris</name>
    <name type="common">Freshwater tardigrade</name>
    <dbReference type="NCBI Taxonomy" id="2072580"/>
    <lineage>
        <taxon>Eukaryota</taxon>
        <taxon>Metazoa</taxon>
        <taxon>Ecdysozoa</taxon>
        <taxon>Tardigrada</taxon>
        <taxon>Eutardigrada</taxon>
        <taxon>Parachela</taxon>
        <taxon>Hypsibioidea</taxon>
        <taxon>Hypsibiidae</taxon>
        <taxon>Hypsibius</taxon>
    </lineage>
</organism>
<dbReference type="GO" id="GO:0006082">
    <property type="term" value="P:organic acid metabolic process"/>
    <property type="evidence" value="ECO:0007669"/>
    <property type="project" value="TreeGrafter"/>
</dbReference>
<evidence type="ECO:0000256" key="4">
    <source>
        <dbReference type="ARBA" id="ARBA00023033"/>
    </source>
</evidence>
<dbReference type="InterPro" id="IPR001128">
    <property type="entry name" value="Cyt_P450"/>
</dbReference>
<evidence type="ECO:0000313" key="9">
    <source>
        <dbReference type="Proteomes" id="UP000192578"/>
    </source>
</evidence>
<dbReference type="PROSITE" id="PS00086">
    <property type="entry name" value="CYTOCHROME_P450"/>
    <property type="match status" value="1"/>
</dbReference>
<evidence type="ECO:0000256" key="5">
    <source>
        <dbReference type="PIRSR" id="PIRSR602401-1"/>
    </source>
</evidence>
<dbReference type="GO" id="GO:0005506">
    <property type="term" value="F:iron ion binding"/>
    <property type="evidence" value="ECO:0007669"/>
    <property type="project" value="InterPro"/>
</dbReference>
<dbReference type="GO" id="GO:0020037">
    <property type="term" value="F:heme binding"/>
    <property type="evidence" value="ECO:0007669"/>
    <property type="project" value="InterPro"/>
</dbReference>
<dbReference type="PRINTS" id="PR00385">
    <property type="entry name" value="P450"/>
</dbReference>
<dbReference type="OrthoDB" id="639466at2759"/>
<dbReference type="PANTHER" id="PTHR24300:SF397">
    <property type="entry name" value="CYTOCHROME P450 2U1"/>
    <property type="match status" value="1"/>
</dbReference>
<gene>
    <name evidence="8" type="ORF">BV898_17140</name>
</gene>
<keyword evidence="2 5" id="KW-0479">Metal-binding</keyword>
<dbReference type="InterPro" id="IPR002401">
    <property type="entry name" value="Cyt_P450_E_grp-I"/>
</dbReference>
<dbReference type="PANTHER" id="PTHR24300">
    <property type="entry name" value="CYTOCHROME P450 508A4-RELATED"/>
    <property type="match status" value="1"/>
</dbReference>
<feature type="binding site" description="axial binding residue" evidence="5">
    <location>
        <position position="464"/>
    </location>
    <ligand>
        <name>heme</name>
        <dbReference type="ChEBI" id="CHEBI:30413"/>
    </ligand>
    <ligandPart>
        <name>Fe</name>
        <dbReference type="ChEBI" id="CHEBI:18248"/>
    </ligandPart>
</feature>
<dbReference type="Pfam" id="PF00067">
    <property type="entry name" value="p450"/>
    <property type="match status" value="2"/>
</dbReference>
<dbReference type="GO" id="GO:0016712">
    <property type="term" value="F:oxidoreductase activity, acting on paired donors, with incorporation or reduction of molecular oxygen, reduced flavin or flavoprotein as one donor, and incorporation of one atom of oxygen"/>
    <property type="evidence" value="ECO:0007669"/>
    <property type="project" value="TreeGrafter"/>
</dbReference>
<dbReference type="PRINTS" id="PR00463">
    <property type="entry name" value="EP450I"/>
</dbReference>
<comment type="cofactor">
    <cofactor evidence="5">
        <name>heme</name>
        <dbReference type="ChEBI" id="CHEBI:30413"/>
    </cofactor>
</comment>
<evidence type="ECO:0000256" key="3">
    <source>
        <dbReference type="ARBA" id="ARBA00023004"/>
    </source>
</evidence>
<dbReference type="SUPFAM" id="SSF48264">
    <property type="entry name" value="Cytochrome P450"/>
    <property type="match status" value="1"/>
</dbReference>
<name>A0A9X6NEJ3_HYPEX</name>
<dbReference type="AlphaFoldDB" id="A0A9X6NEJ3"/>
<evidence type="ECO:0000313" key="8">
    <source>
        <dbReference type="EMBL" id="OWA52695.1"/>
    </source>
</evidence>
<proteinExistence type="inferred from homology"/>
<keyword evidence="6" id="KW-0560">Oxidoreductase</keyword>
<comment type="caution">
    <text evidence="8">The sequence shown here is derived from an EMBL/GenBank/DDBJ whole genome shotgun (WGS) entry which is preliminary data.</text>
</comment>
<keyword evidence="9" id="KW-1185">Reference proteome</keyword>
<dbReference type="GO" id="GO:0005737">
    <property type="term" value="C:cytoplasm"/>
    <property type="evidence" value="ECO:0007669"/>
    <property type="project" value="TreeGrafter"/>
</dbReference>
<keyword evidence="7" id="KW-0472">Membrane</keyword>
<evidence type="ECO:0000256" key="1">
    <source>
        <dbReference type="ARBA" id="ARBA00010617"/>
    </source>
</evidence>
<evidence type="ECO:0000256" key="6">
    <source>
        <dbReference type="RuleBase" id="RU000461"/>
    </source>
</evidence>
<dbReference type="Proteomes" id="UP000192578">
    <property type="component" value="Unassembled WGS sequence"/>
</dbReference>
<dbReference type="GO" id="GO:0008395">
    <property type="term" value="F:steroid hydroxylase activity"/>
    <property type="evidence" value="ECO:0007669"/>
    <property type="project" value="TreeGrafter"/>
</dbReference>
<protein>
    <submittedName>
        <fullName evidence="8">Cytochrome P450 2J6</fullName>
    </submittedName>
</protein>
<keyword evidence="3 5" id="KW-0408">Iron</keyword>
<accession>A0A9X6NEJ3</accession>
<dbReference type="Gene3D" id="1.10.630.10">
    <property type="entry name" value="Cytochrome P450"/>
    <property type="match status" value="1"/>
</dbReference>
<keyword evidence="4 6" id="KW-0503">Monooxygenase</keyword>
<dbReference type="EMBL" id="MTYJ01000281">
    <property type="protein sequence ID" value="OWA52695.1"/>
    <property type="molecule type" value="Genomic_DNA"/>
</dbReference>
<keyword evidence="5 6" id="KW-0349">Heme</keyword>
<evidence type="ECO:0000256" key="7">
    <source>
        <dbReference type="SAM" id="Phobius"/>
    </source>
</evidence>
<dbReference type="GO" id="GO:0006805">
    <property type="term" value="P:xenobiotic metabolic process"/>
    <property type="evidence" value="ECO:0007669"/>
    <property type="project" value="TreeGrafter"/>
</dbReference>
<dbReference type="InterPro" id="IPR050182">
    <property type="entry name" value="Cytochrome_P450_fam2"/>
</dbReference>
<dbReference type="InterPro" id="IPR036396">
    <property type="entry name" value="Cyt_P450_sf"/>
</dbReference>
<keyword evidence="7" id="KW-1133">Transmembrane helix</keyword>
<comment type="similarity">
    <text evidence="1 6">Belongs to the cytochrome P450 family.</text>
</comment>